<feature type="transmembrane region" description="Helical" evidence="1">
    <location>
        <begin position="20"/>
        <end position="42"/>
    </location>
</feature>
<protein>
    <submittedName>
        <fullName evidence="2">Uncharacterized protein</fullName>
    </submittedName>
</protein>
<dbReference type="RefSeq" id="WP_073111650.1">
    <property type="nucleotide sequence ID" value="NZ_FQZY01000046.1"/>
</dbReference>
<accession>A0A1M6S5I4</accession>
<reference evidence="2 3" key="1">
    <citation type="submission" date="2016-11" db="EMBL/GenBank/DDBJ databases">
        <authorList>
            <person name="Jaros S."/>
            <person name="Januszkiewicz K."/>
            <person name="Wedrychowicz H."/>
        </authorList>
    </citation>
    <scope>NUCLEOTIDE SEQUENCE [LARGE SCALE GENOMIC DNA]</scope>
    <source>
        <strain evidence="2 3">DSM 15480</strain>
    </source>
</reference>
<organism evidence="2 3">
    <name type="scientific">Hespellia stercorisuis DSM 15480</name>
    <dbReference type="NCBI Taxonomy" id="1121950"/>
    <lineage>
        <taxon>Bacteria</taxon>
        <taxon>Bacillati</taxon>
        <taxon>Bacillota</taxon>
        <taxon>Clostridia</taxon>
        <taxon>Lachnospirales</taxon>
        <taxon>Lachnospiraceae</taxon>
        <taxon>Hespellia</taxon>
    </lineage>
</organism>
<keyword evidence="3" id="KW-1185">Reference proteome</keyword>
<dbReference type="STRING" id="1121950.SAMN02745243_02861"/>
<proteinExistence type="predicted"/>
<name>A0A1M6S5I4_9FIRM</name>
<sequence>MTEKNLTASITVKKQQNMKLFQAVTLTVLTLVWIVFGCALCLGNSTYISRYALLILPLSLMNLKVMFTREKAQTKVLNILAKLNGVLLFVWAIVTIVSVILK</sequence>
<evidence type="ECO:0000313" key="2">
    <source>
        <dbReference type="EMBL" id="SHK39941.1"/>
    </source>
</evidence>
<dbReference type="OrthoDB" id="2060659at2"/>
<keyword evidence="1" id="KW-0472">Membrane</keyword>
<feature type="transmembrane region" description="Helical" evidence="1">
    <location>
        <begin position="79"/>
        <end position="101"/>
    </location>
</feature>
<dbReference type="EMBL" id="FQZY01000046">
    <property type="protein sequence ID" value="SHK39941.1"/>
    <property type="molecule type" value="Genomic_DNA"/>
</dbReference>
<feature type="transmembrane region" description="Helical" evidence="1">
    <location>
        <begin position="48"/>
        <end position="67"/>
    </location>
</feature>
<evidence type="ECO:0000313" key="3">
    <source>
        <dbReference type="Proteomes" id="UP000184301"/>
    </source>
</evidence>
<keyword evidence="1" id="KW-1133">Transmembrane helix</keyword>
<dbReference type="Proteomes" id="UP000184301">
    <property type="component" value="Unassembled WGS sequence"/>
</dbReference>
<evidence type="ECO:0000256" key="1">
    <source>
        <dbReference type="SAM" id="Phobius"/>
    </source>
</evidence>
<keyword evidence="1" id="KW-0812">Transmembrane</keyword>
<gene>
    <name evidence="2" type="ORF">SAMN02745243_02861</name>
</gene>
<dbReference type="AlphaFoldDB" id="A0A1M6S5I4"/>